<evidence type="ECO:0000256" key="6">
    <source>
        <dbReference type="ARBA" id="ARBA00023136"/>
    </source>
</evidence>
<keyword evidence="6 8" id="KW-0472">Membrane</keyword>
<evidence type="ECO:0000256" key="5">
    <source>
        <dbReference type="ARBA" id="ARBA00022989"/>
    </source>
</evidence>
<dbReference type="AlphaFoldDB" id="Q0RBB7"/>
<reference evidence="10 11" key="1">
    <citation type="journal article" date="2007" name="Genome Res.">
        <title>Genome characteristics of facultatively symbiotic Frankia sp. strains reflect host range and host plant biogeography.</title>
        <authorList>
            <person name="Normand P."/>
            <person name="Lapierre P."/>
            <person name="Tisa L.S."/>
            <person name="Gogarten J.P."/>
            <person name="Alloisio N."/>
            <person name="Bagnarol E."/>
            <person name="Bassi C.A."/>
            <person name="Berry A.M."/>
            <person name="Bickhart D.M."/>
            <person name="Choisne N."/>
            <person name="Couloux A."/>
            <person name="Cournoyer B."/>
            <person name="Cruveiller S."/>
            <person name="Daubin V."/>
            <person name="Demange N."/>
            <person name="Francino M.P."/>
            <person name="Goltsman E."/>
            <person name="Huang Y."/>
            <person name="Kopp O.R."/>
            <person name="Labarre L."/>
            <person name="Lapidus A."/>
            <person name="Lavire C."/>
            <person name="Marechal J."/>
            <person name="Martinez M."/>
            <person name="Mastronunzio J.E."/>
            <person name="Mullin B.C."/>
            <person name="Niemann J."/>
            <person name="Pujic P."/>
            <person name="Rawnsley T."/>
            <person name="Rouy Z."/>
            <person name="Schenowitz C."/>
            <person name="Sellstedt A."/>
            <person name="Tavares F."/>
            <person name="Tomkins J.P."/>
            <person name="Vallenet D."/>
            <person name="Valverde C."/>
            <person name="Wall L.G."/>
            <person name="Wang Y."/>
            <person name="Medigue C."/>
            <person name="Benson D.R."/>
        </authorList>
    </citation>
    <scope>NUCLEOTIDE SEQUENCE [LARGE SCALE GENOMIC DNA]</scope>
    <source>
        <strain evidence="11">DSM 45986 / CECT 9034 / ACN14a</strain>
    </source>
</reference>
<gene>
    <name evidence="10" type="ordered locus">FRAAL6646</name>
</gene>
<evidence type="ECO:0000256" key="7">
    <source>
        <dbReference type="SAM" id="MobiDB-lite"/>
    </source>
</evidence>
<dbReference type="PROSITE" id="PS50156">
    <property type="entry name" value="SSD"/>
    <property type="match status" value="1"/>
</dbReference>
<dbReference type="eggNOG" id="COG2409">
    <property type="taxonomic scope" value="Bacteria"/>
</dbReference>
<evidence type="ECO:0000256" key="3">
    <source>
        <dbReference type="ARBA" id="ARBA00022475"/>
    </source>
</evidence>
<dbReference type="PANTHER" id="PTHR33406:SF6">
    <property type="entry name" value="MEMBRANE PROTEIN YDGH-RELATED"/>
    <property type="match status" value="1"/>
</dbReference>
<dbReference type="EMBL" id="CT573213">
    <property type="protein sequence ID" value="CAJ65269.1"/>
    <property type="molecule type" value="Genomic_DNA"/>
</dbReference>
<dbReference type="InterPro" id="IPR000731">
    <property type="entry name" value="SSD"/>
</dbReference>
<evidence type="ECO:0000313" key="11">
    <source>
        <dbReference type="Proteomes" id="UP000000657"/>
    </source>
</evidence>
<comment type="subcellular location">
    <subcellularLocation>
        <location evidence="1">Cell membrane</location>
        <topology evidence="1">Multi-pass membrane protein</topology>
    </subcellularLocation>
</comment>
<feature type="transmembrane region" description="Helical" evidence="8">
    <location>
        <begin position="654"/>
        <end position="680"/>
    </location>
</feature>
<evidence type="ECO:0000256" key="8">
    <source>
        <dbReference type="SAM" id="Phobius"/>
    </source>
</evidence>
<dbReference type="GO" id="GO:0005886">
    <property type="term" value="C:plasma membrane"/>
    <property type="evidence" value="ECO:0007669"/>
    <property type="project" value="UniProtKB-SubCell"/>
</dbReference>
<evidence type="ECO:0000256" key="2">
    <source>
        <dbReference type="ARBA" id="ARBA00010157"/>
    </source>
</evidence>
<dbReference type="KEGG" id="fal:FRAAL6646"/>
<comment type="similarity">
    <text evidence="2">Belongs to the resistance-nodulation-cell division (RND) (TC 2.A.6) family. MmpL subfamily.</text>
</comment>
<name>Q0RBB7_FRAAA</name>
<organism evidence="10 11">
    <name type="scientific">Frankia alni (strain DSM 45986 / CECT 9034 / ACN14a)</name>
    <dbReference type="NCBI Taxonomy" id="326424"/>
    <lineage>
        <taxon>Bacteria</taxon>
        <taxon>Bacillati</taxon>
        <taxon>Actinomycetota</taxon>
        <taxon>Actinomycetes</taxon>
        <taxon>Frankiales</taxon>
        <taxon>Frankiaceae</taxon>
        <taxon>Frankia</taxon>
    </lineage>
</organism>
<feature type="transmembrane region" description="Helical" evidence="8">
    <location>
        <begin position="556"/>
        <end position="573"/>
    </location>
</feature>
<keyword evidence="3" id="KW-1003">Cell membrane</keyword>
<evidence type="ECO:0000313" key="10">
    <source>
        <dbReference type="EMBL" id="CAJ65269.1"/>
    </source>
</evidence>
<keyword evidence="5 8" id="KW-1133">Transmembrane helix</keyword>
<dbReference type="SUPFAM" id="SSF82866">
    <property type="entry name" value="Multidrug efflux transporter AcrB transmembrane domain"/>
    <property type="match status" value="2"/>
</dbReference>
<evidence type="ECO:0000256" key="1">
    <source>
        <dbReference type="ARBA" id="ARBA00004651"/>
    </source>
</evidence>
<sequence>MAGAQHCRTGGWRVVSWVIGRRSAWVVIVLWLAIGGAASPMAFRLADAQKNDASAFLPAEAESTRLLAAQRHFPGADAVPAVVVLTRPAGLTPADRSAATAIGGALAPFAAGPVLGPVVAPDGHSLILTVPLAQLDDAARFTDNVREMRRIAARIAPAGTETAITGPAGLVADAFQMFRTIESRLLLVTAGIVAVILLVVYRSPLLWLVPLVSVGIADQTAAGIVSLLARHGVLTVNGQSSGILRVLVFGAGTDYALLLIARYREELTRHRDPRRAMREAMRHAGPAVLASAGTVVIGMLCLLFGVLASDRGLGPVGAIGISTALVTMTTLLPAAMVLCGRRLFWPLIPRFGEHPPVTDTARRGPAARAAHDNALAAPTAPGHEDLTEFDLAEEPGRWVRIGAAIDRRPRTVWVGTSLVLGGLIVGLLTMNTSLRQDEGFRHRVESVRGIELISADFPPGVSAPTYVIAAGRVAPQVAAVIRATPGVAGVAEAGRAGDRVQFVVVLGDRPDSPASFDAVRELRSRVHRVPGAGALVGGNTAVNLDVRHAAVRDRQVIIPLVLAVVLVVLMFLLRAIVAPLMLMATVVLSYLAALGASAVAYRWIFGFPGADPSLPLLAFIFLVALGVDYNIFLMTRVREEAARIGPRPGVLHALAVTGGVITSAGVVLAATFSALIIFPLVQLAEIGFVVAFGVLLDTLVVRSILVPALTLDIGRRIWWPSRLARPDDTAGGTPPAISPSAPASPPRPRTPRHPV</sequence>
<keyword evidence="4 8" id="KW-0812">Transmembrane</keyword>
<feature type="transmembrane region" description="Helical" evidence="8">
    <location>
        <begin position="23"/>
        <end position="43"/>
    </location>
</feature>
<dbReference type="PANTHER" id="PTHR33406">
    <property type="entry name" value="MEMBRANE PROTEIN MJ1562-RELATED"/>
    <property type="match status" value="1"/>
</dbReference>
<feature type="domain" description="SSD" evidence="9">
    <location>
        <begin position="206"/>
        <end position="338"/>
    </location>
</feature>
<dbReference type="Pfam" id="PF03176">
    <property type="entry name" value="MMPL"/>
    <property type="match status" value="2"/>
</dbReference>
<feature type="transmembrane region" description="Helical" evidence="8">
    <location>
        <begin position="319"/>
        <end position="340"/>
    </location>
</feature>
<dbReference type="InterPro" id="IPR004869">
    <property type="entry name" value="MMPL_dom"/>
</dbReference>
<feature type="transmembrane region" description="Helical" evidence="8">
    <location>
        <begin position="616"/>
        <end position="633"/>
    </location>
</feature>
<dbReference type="HOGENOM" id="CLU_005108_4_1_11"/>
<feature type="transmembrane region" description="Helical" evidence="8">
    <location>
        <begin position="580"/>
        <end position="604"/>
    </location>
</feature>
<feature type="transmembrane region" description="Helical" evidence="8">
    <location>
        <begin position="185"/>
        <end position="203"/>
    </location>
</feature>
<protein>
    <recommendedName>
        <fullName evidence="9">SSD domain-containing protein</fullName>
    </recommendedName>
</protein>
<evidence type="ECO:0000256" key="4">
    <source>
        <dbReference type="ARBA" id="ARBA00022692"/>
    </source>
</evidence>
<feature type="transmembrane region" description="Helical" evidence="8">
    <location>
        <begin position="243"/>
        <end position="263"/>
    </location>
</feature>
<proteinExistence type="inferred from homology"/>
<dbReference type="Proteomes" id="UP000000657">
    <property type="component" value="Chromosome"/>
</dbReference>
<dbReference type="Gene3D" id="1.20.1640.10">
    <property type="entry name" value="Multidrug efflux transporter AcrB transmembrane domain"/>
    <property type="match status" value="2"/>
</dbReference>
<dbReference type="InterPro" id="IPR050545">
    <property type="entry name" value="Mycobact_MmpL"/>
</dbReference>
<keyword evidence="11" id="KW-1185">Reference proteome</keyword>
<feature type="transmembrane region" description="Helical" evidence="8">
    <location>
        <begin position="412"/>
        <end position="430"/>
    </location>
</feature>
<dbReference type="STRING" id="326424.FRAAL6646"/>
<evidence type="ECO:0000259" key="9">
    <source>
        <dbReference type="PROSITE" id="PS50156"/>
    </source>
</evidence>
<feature type="region of interest" description="Disordered" evidence="7">
    <location>
        <begin position="727"/>
        <end position="755"/>
    </location>
</feature>
<accession>Q0RBB7</accession>
<feature type="transmembrane region" description="Helical" evidence="8">
    <location>
        <begin position="284"/>
        <end position="307"/>
    </location>
</feature>